<protein>
    <recommendedName>
        <fullName evidence="7">Carboxypeptidase</fullName>
        <ecNumber evidence="7">3.4.16.-</ecNumber>
    </recommendedName>
</protein>
<evidence type="ECO:0000313" key="9">
    <source>
        <dbReference type="Proteomes" id="UP001491310"/>
    </source>
</evidence>
<sequence length="448" mass="48605">MEQTFSTGSIDGSVVEINTKSKGVYGFVEVRSGAHMFWWLEPFAGEVSGTSNDIPLVIWLQGGPGASGTGYGNFQEVGPYDVGWKPRKHSWVQKASILFVDNPVGTGFSYVKDGTNFTHTNAEIAADLLTFLKKFLHEQPEFIGAPLHIVSESYGGKMAAGFARAIIDAQAREDLKVNFRGVALGDSWISPVDYVLAWTPFLKAWSLLEDVALANVSQVALRTQQAVGNGNLTGATALWALLEETISNATDNVDWYNALLHNVDDEESSVWLAAAVPTSGVAASARRLLARYHNDALADFMNGSVRKHVGIIPGNVSWGGQSAKVFDELSGDFMVDVTEVVDGLLKSGVPVTVYNGQLDLICCTLGTDAWMDQLTWEGAGAFHAASSKPFYVKGKRAQTAGFYKAHKNLAMYIMLNAGHMIPSDQPKAALHMLEHILYGKRRIDMPVA</sequence>
<dbReference type="PANTHER" id="PTHR11802:SF3">
    <property type="entry name" value="RETINOID-INDUCIBLE SERINE CARBOXYPEPTIDASE"/>
    <property type="match status" value="1"/>
</dbReference>
<dbReference type="EC" id="3.4.16.-" evidence="7"/>
<accession>A0ABR2YF73</accession>
<organism evidence="8 9">
    <name type="scientific">Coccomyxa subellipsoidea</name>
    <dbReference type="NCBI Taxonomy" id="248742"/>
    <lineage>
        <taxon>Eukaryota</taxon>
        <taxon>Viridiplantae</taxon>
        <taxon>Chlorophyta</taxon>
        <taxon>core chlorophytes</taxon>
        <taxon>Trebouxiophyceae</taxon>
        <taxon>Trebouxiophyceae incertae sedis</taxon>
        <taxon>Coccomyxaceae</taxon>
        <taxon>Coccomyxa</taxon>
    </lineage>
</organism>
<keyword evidence="2 7" id="KW-0121">Carboxypeptidase</keyword>
<keyword evidence="9" id="KW-1185">Reference proteome</keyword>
<dbReference type="PANTHER" id="PTHR11802">
    <property type="entry name" value="SERINE PROTEASE FAMILY S10 SERINE CARBOXYPEPTIDASE"/>
    <property type="match status" value="1"/>
</dbReference>
<comment type="similarity">
    <text evidence="1 7">Belongs to the peptidase S10 family.</text>
</comment>
<dbReference type="InterPro" id="IPR001563">
    <property type="entry name" value="Peptidase_S10"/>
</dbReference>
<name>A0ABR2YF73_9CHLO</name>
<dbReference type="PRINTS" id="PR00724">
    <property type="entry name" value="CRBOXYPTASEC"/>
</dbReference>
<dbReference type="InterPro" id="IPR018202">
    <property type="entry name" value="Ser_caboxypep_ser_AS"/>
</dbReference>
<dbReference type="PROSITE" id="PS00131">
    <property type="entry name" value="CARBOXYPEPT_SER_SER"/>
    <property type="match status" value="1"/>
</dbReference>
<dbReference type="EMBL" id="JALJOT010000013">
    <property type="protein sequence ID" value="KAK9904197.1"/>
    <property type="molecule type" value="Genomic_DNA"/>
</dbReference>
<dbReference type="Proteomes" id="UP001491310">
    <property type="component" value="Unassembled WGS sequence"/>
</dbReference>
<gene>
    <name evidence="8" type="ORF">WJX75_006545</name>
</gene>
<dbReference type="SUPFAM" id="SSF53474">
    <property type="entry name" value="alpha/beta-Hydrolases"/>
    <property type="match status" value="1"/>
</dbReference>
<keyword evidence="3 7" id="KW-0645">Protease</keyword>
<dbReference type="Pfam" id="PF00450">
    <property type="entry name" value="Peptidase_S10"/>
    <property type="match status" value="1"/>
</dbReference>
<comment type="caution">
    <text evidence="8">The sequence shown here is derived from an EMBL/GenBank/DDBJ whole genome shotgun (WGS) entry which is preliminary data.</text>
</comment>
<evidence type="ECO:0000256" key="4">
    <source>
        <dbReference type="ARBA" id="ARBA00022729"/>
    </source>
</evidence>
<dbReference type="InterPro" id="IPR029058">
    <property type="entry name" value="AB_hydrolase_fold"/>
</dbReference>
<evidence type="ECO:0000256" key="3">
    <source>
        <dbReference type="ARBA" id="ARBA00022670"/>
    </source>
</evidence>
<evidence type="ECO:0000256" key="7">
    <source>
        <dbReference type="RuleBase" id="RU361156"/>
    </source>
</evidence>
<keyword evidence="4" id="KW-0732">Signal</keyword>
<evidence type="ECO:0000256" key="2">
    <source>
        <dbReference type="ARBA" id="ARBA00022645"/>
    </source>
</evidence>
<keyword evidence="5 7" id="KW-0378">Hydrolase</keyword>
<proteinExistence type="inferred from homology"/>
<evidence type="ECO:0000313" key="8">
    <source>
        <dbReference type="EMBL" id="KAK9904197.1"/>
    </source>
</evidence>
<evidence type="ECO:0000256" key="1">
    <source>
        <dbReference type="ARBA" id="ARBA00009431"/>
    </source>
</evidence>
<keyword evidence="6" id="KW-0325">Glycoprotein</keyword>
<evidence type="ECO:0000256" key="5">
    <source>
        <dbReference type="ARBA" id="ARBA00022801"/>
    </source>
</evidence>
<dbReference type="Gene3D" id="3.40.50.1820">
    <property type="entry name" value="alpha/beta hydrolase"/>
    <property type="match status" value="1"/>
</dbReference>
<evidence type="ECO:0000256" key="6">
    <source>
        <dbReference type="ARBA" id="ARBA00023180"/>
    </source>
</evidence>
<reference evidence="8 9" key="1">
    <citation type="journal article" date="2024" name="Nat. Commun.">
        <title>Phylogenomics reveals the evolutionary origins of lichenization in chlorophyte algae.</title>
        <authorList>
            <person name="Puginier C."/>
            <person name="Libourel C."/>
            <person name="Otte J."/>
            <person name="Skaloud P."/>
            <person name="Haon M."/>
            <person name="Grisel S."/>
            <person name="Petersen M."/>
            <person name="Berrin J.G."/>
            <person name="Delaux P.M."/>
            <person name="Dal Grande F."/>
            <person name="Keller J."/>
        </authorList>
    </citation>
    <scope>NUCLEOTIDE SEQUENCE [LARGE SCALE GENOMIC DNA]</scope>
    <source>
        <strain evidence="8 9">SAG 216-7</strain>
    </source>
</reference>